<accession>A0A383RZ12</accession>
<organism evidence="2 3">
    <name type="scientific">Pseudomonas reidholzensis</name>
    <dbReference type="NCBI Taxonomy" id="1785162"/>
    <lineage>
        <taxon>Bacteria</taxon>
        <taxon>Pseudomonadati</taxon>
        <taxon>Pseudomonadota</taxon>
        <taxon>Gammaproteobacteria</taxon>
        <taxon>Pseudomonadales</taxon>
        <taxon>Pseudomonadaceae</taxon>
        <taxon>Pseudomonas</taxon>
    </lineage>
</organism>
<gene>
    <name evidence="2" type="primary">ydgA</name>
    <name evidence="2" type="ORF">CCOS865_03896</name>
</gene>
<feature type="chain" id="PRO_5016855560" evidence="1">
    <location>
        <begin position="19"/>
        <end position="505"/>
    </location>
</feature>
<evidence type="ECO:0000256" key="1">
    <source>
        <dbReference type="SAM" id="SignalP"/>
    </source>
</evidence>
<dbReference type="InterPro" id="IPR010352">
    <property type="entry name" value="DUF945"/>
</dbReference>
<dbReference type="RefSeq" id="WP_119143945.1">
    <property type="nucleotide sequence ID" value="NZ_CBCSFL010000012.1"/>
</dbReference>
<sequence>MKKSVGILSGLAVAIAIAATAGAWYTGKQLPAELASSVARANEELVKATAGTGGSMSLELASLEQHFFSSTAHYRLKAKDVWLGEGAALNFDVGIVDQLEHGPFPWSRVKAFKLLPVMVESNSSLEKDDFTASWFSAAGDQSPVTGRVSVGYGGHIDSDIRLAPVKLNEPNGNTLDFSGMQLLLSGDQQGKAVKIHGNAERLEMKVVGDDHPPATFTFEGLKVGGDLASTGHDMVYVGNLDVFLGQLQATLGPKQEVLLVKGLEQNNLYSAEGQDKLGARIEYKVSDINYAGRPVGSGQMVVTLKSLDIPALQSLAEWYQTKMPQVQEMQRATAAGEPMPAFDMTEDEKTKVLAEVQKILVAKPKLAIEQLSFKTANGESRFSLALDFANPASFDLPPDQLGKQLISQLKGELSVSKPMVGDLATLQALLDGQTDAQAIAQQSSQAGEMVGMMAVQSGMATVKGNDVVSSLHYAEGMVDFNGKKMTVEEFAMILAAHLAALSPQG</sequence>
<feature type="signal peptide" evidence="1">
    <location>
        <begin position="1"/>
        <end position="18"/>
    </location>
</feature>
<evidence type="ECO:0000313" key="3">
    <source>
        <dbReference type="Proteomes" id="UP000263595"/>
    </source>
</evidence>
<proteinExistence type="predicted"/>
<keyword evidence="1" id="KW-0732">Signal</keyword>
<protein>
    <submittedName>
        <fullName evidence="2">Protein YdgA</fullName>
    </submittedName>
</protein>
<dbReference type="Pfam" id="PF06097">
    <property type="entry name" value="DUF945"/>
    <property type="match status" value="1"/>
</dbReference>
<dbReference type="Proteomes" id="UP000263595">
    <property type="component" value="Unassembled WGS sequence"/>
</dbReference>
<name>A0A383RZ12_9PSED</name>
<keyword evidence="3" id="KW-1185">Reference proteome</keyword>
<dbReference type="OrthoDB" id="5444681at2"/>
<dbReference type="EMBL" id="UNOZ01000030">
    <property type="protein sequence ID" value="SYX91618.1"/>
    <property type="molecule type" value="Genomic_DNA"/>
</dbReference>
<reference evidence="3" key="1">
    <citation type="submission" date="2018-08" db="EMBL/GenBank/DDBJ databases">
        <authorList>
            <person name="Blom J."/>
        </authorList>
    </citation>
    <scope>NUCLEOTIDE SEQUENCE [LARGE SCALE GENOMIC DNA]</scope>
    <source>
        <strain evidence="3">CCOS 865</strain>
    </source>
</reference>
<dbReference type="AlphaFoldDB" id="A0A383RZ12"/>
<evidence type="ECO:0000313" key="2">
    <source>
        <dbReference type="EMBL" id="SYX91618.1"/>
    </source>
</evidence>